<dbReference type="KEGG" id="csep:CP523_05580"/>
<dbReference type="EMBL" id="CP023671">
    <property type="protein sequence ID" value="AYE33978.1"/>
    <property type="molecule type" value="Genomic_DNA"/>
</dbReference>
<gene>
    <name evidence="1" type="ORF">CP523_05580</name>
</gene>
<evidence type="ECO:0000313" key="2">
    <source>
        <dbReference type="Proteomes" id="UP000280586"/>
    </source>
</evidence>
<dbReference type="InterPro" id="IPR032721">
    <property type="entry name" value="Toxin-deaminase"/>
</dbReference>
<dbReference type="AlphaFoldDB" id="A0A9N7JK83"/>
<protein>
    <recommendedName>
        <fullName evidence="3">Deaminase</fullName>
    </recommendedName>
</protein>
<evidence type="ECO:0000313" key="1">
    <source>
        <dbReference type="EMBL" id="AYE33978.1"/>
    </source>
</evidence>
<evidence type="ECO:0008006" key="3">
    <source>
        <dbReference type="Google" id="ProtNLM"/>
    </source>
</evidence>
<dbReference type="Proteomes" id="UP000280586">
    <property type="component" value="Chromosome"/>
</dbReference>
<organism evidence="1 2">
    <name type="scientific">Clostridium septicum</name>
    <dbReference type="NCBI Taxonomy" id="1504"/>
    <lineage>
        <taxon>Bacteria</taxon>
        <taxon>Bacillati</taxon>
        <taxon>Bacillota</taxon>
        <taxon>Clostridia</taxon>
        <taxon>Eubacteriales</taxon>
        <taxon>Clostridiaceae</taxon>
        <taxon>Clostridium</taxon>
    </lineage>
</organism>
<proteinExistence type="predicted"/>
<accession>A0A9N7JK83</accession>
<reference evidence="1 2" key="1">
    <citation type="submission" date="2017-09" db="EMBL/GenBank/DDBJ databases">
        <authorList>
            <person name="Thomas P."/>
            <person name="Seyboldt C."/>
        </authorList>
    </citation>
    <scope>NUCLEOTIDE SEQUENCE [LARGE SCALE GENOMIC DNA]</scope>
    <source>
        <strain evidence="1 2">DSM 7534</strain>
    </source>
</reference>
<name>A0A9N7JK83_CLOSE</name>
<dbReference type="Pfam" id="PF14424">
    <property type="entry name" value="Toxin-deaminase"/>
    <property type="match status" value="1"/>
</dbReference>
<sequence length="145" mass="16582">MPKKIRGKYNFGYADVNIEGIDKKEFFAHSGIKDIDSIENPLQREKLSNISIEPSQDKRVFDTLEVNERNEINGAGAWDRSRDTEFKILNELANKLGDNTKAYGKIKLYTDLDCCPSCKSVIKQFQERYPNINIEVIYKTKGGGK</sequence>
<dbReference type="RefSeq" id="WP_120140637.1">
    <property type="nucleotide sequence ID" value="NZ_CP023671.1"/>
</dbReference>
<dbReference type="GeneID" id="303560144"/>